<evidence type="ECO:0000256" key="7">
    <source>
        <dbReference type="ARBA" id="ARBA00023136"/>
    </source>
</evidence>
<evidence type="ECO:0000256" key="3">
    <source>
        <dbReference type="ARBA" id="ARBA00022525"/>
    </source>
</evidence>
<dbReference type="EMBL" id="CP116423">
    <property type="protein sequence ID" value="WCE69183.1"/>
    <property type="molecule type" value="Genomic_DNA"/>
</dbReference>
<evidence type="ECO:0000256" key="4">
    <source>
        <dbReference type="ARBA" id="ARBA00022656"/>
    </source>
</evidence>
<reference evidence="10" key="1">
    <citation type="submission" date="2023-01" db="EMBL/GenBank/DDBJ databases">
        <title>Comparative genomic analysis of cold water coral derived Sulfitobacter faviae: insights into their metabolism and habitat adaptation.</title>
        <authorList>
            <person name="Guo Y."/>
            <person name="Lin S."/>
            <person name="Huang Z."/>
            <person name="Tang K."/>
            <person name="Wang X."/>
        </authorList>
    </citation>
    <scope>NUCLEOTIDE SEQUENCE</scope>
    <source>
        <strain evidence="10">SCSIO W_1865</strain>
    </source>
</reference>
<dbReference type="InterPro" id="IPR006141">
    <property type="entry name" value="Intein_N"/>
</dbReference>
<dbReference type="GO" id="GO:0005509">
    <property type="term" value="F:calcium ion binding"/>
    <property type="evidence" value="ECO:0007669"/>
    <property type="project" value="InterPro"/>
</dbReference>
<dbReference type="GO" id="GO:0016539">
    <property type="term" value="P:intein-mediated protein splicing"/>
    <property type="evidence" value="ECO:0007669"/>
    <property type="project" value="InterPro"/>
</dbReference>
<dbReference type="GO" id="GO:0090729">
    <property type="term" value="F:toxin activity"/>
    <property type="evidence" value="ECO:0007669"/>
    <property type="project" value="UniProtKB-KW"/>
</dbReference>
<dbReference type="Pfam" id="PF17963">
    <property type="entry name" value="Big_9"/>
    <property type="match status" value="2"/>
</dbReference>
<dbReference type="InterPro" id="IPR036844">
    <property type="entry name" value="Hint_dom_sf"/>
</dbReference>
<dbReference type="PRINTS" id="PR00313">
    <property type="entry name" value="CABNDNGRPT"/>
</dbReference>
<dbReference type="SUPFAM" id="SSF51294">
    <property type="entry name" value="Hedgehog/intein (Hint) domain"/>
    <property type="match status" value="1"/>
</dbReference>
<dbReference type="InterPro" id="IPR003995">
    <property type="entry name" value="RTX_toxin_determinant-A"/>
</dbReference>
<evidence type="ECO:0000313" key="10">
    <source>
        <dbReference type="EMBL" id="WCE69183.1"/>
    </source>
</evidence>
<sequence>MIRTLDFNAFSAGTIIDDEYADLGVTVSASGGSGDAMIFDSSNPTGGDSDLASDTLEGLLIVSEDGDQSDPDDNAGGGSLFFDFDDMVRMKGVTFKDIEETGGEGTRVIFYDDNGDVIQNHYVQPTGDGGERFVQFNIDGVSRFEVRFEGSGAIDNLVFDDGQPQGGSNDAPVAEDDVLEIDEDTSGTVDVLGNDSDSDGDTLTVTMATCPAGPVVINDDGTLTFTPDPDFNGETTITYTVDDGNGGTDTGTVNVTVNPVNDAPVANDDTADTTGTDPVVIPVLDNDTDVDGDTLSVTDASSDDGTVTINDDGTITFVANDDFTGDATITYTVADPDGLTDEGSVTVTVGDGGSTRDGYVDGTAGADLIDTAYTGDPDGDMIDNDDAILPDAEGDDDYVRAGDGDDTILAGDGDDIVEAGAGSDVVEGGEGDDMITTGSDDLAPDLGYPESDSDDLGFDPDADPENDRDSVDGGAGNDTISTGDDRDTITGGTGDDVINAGIDDDIVDGGDGDDRIVGGEGNDSLLGGAGNDTIYAGNDPDLGLDVLDIPDEEDASNPFTPDRNPNNGMDTVDGGAGNDVIYGADDADMLRGGSGDDYIDGQIDDDVISGNTGDDTLLGGQGDDSLSGGQGNDELDGGTGDDTLRGNRDDDLLVGGEGDDLLDGGGENDTLMGGEGDDELQGGRGDDLLDGGAGVDVMTGGADQDSFVNVNAGDDVDGGSAGVDYDTLDLRGSAPEGGRLEITYTSDDREDGFVDYFNQDGSDAGRLNFVEIENVIPCFTPGTKIATPRGEVPVEALQVGDRVITRDNGIQTIRWVGAREMTGAEFEMAAHLKPVLIRKGALGNDLPERDMMVSPNHRVLVANEKTALYFEEREVLVAAKHLTGMEGIDVVEVSGTSYIHVMFDRHEVILSDGTWTESFQPGDMSLAGIGEEQRQEIFELFPELATKDGIEGYTAARRSLKKHEASLLVK</sequence>
<dbReference type="Proteomes" id="UP001210770">
    <property type="component" value="Chromosome"/>
</dbReference>
<feature type="compositionally biased region" description="Acidic residues" evidence="8">
    <location>
        <begin position="451"/>
        <end position="464"/>
    </location>
</feature>
<evidence type="ECO:0000256" key="1">
    <source>
        <dbReference type="ARBA" id="ARBA00004370"/>
    </source>
</evidence>
<evidence type="ECO:0000256" key="2">
    <source>
        <dbReference type="ARBA" id="ARBA00004613"/>
    </source>
</evidence>
<dbReference type="NCBIfam" id="NF012211">
    <property type="entry name" value="tand_rpt_95"/>
    <property type="match status" value="2"/>
</dbReference>
<dbReference type="PROSITE" id="PS50817">
    <property type="entry name" value="INTEIN_N_TER"/>
    <property type="match status" value="1"/>
</dbReference>
<dbReference type="Gene3D" id="2.170.16.10">
    <property type="entry name" value="Hedgehog/Intein (Hint) domain"/>
    <property type="match status" value="1"/>
</dbReference>
<comment type="subcellular location">
    <subcellularLocation>
        <location evidence="1">Membrane</location>
    </subcellularLocation>
    <subcellularLocation>
        <location evidence="2">Secreted</location>
    </subcellularLocation>
</comment>
<dbReference type="InterPro" id="IPR018511">
    <property type="entry name" value="Hemolysin-typ_Ca-bd_CS"/>
</dbReference>
<dbReference type="PROSITE" id="PS00330">
    <property type="entry name" value="HEMOLYSIN_CALCIUM"/>
    <property type="match status" value="5"/>
</dbReference>
<feature type="domain" description="Hedgehog/Intein (Hint)" evidence="9">
    <location>
        <begin position="777"/>
        <end position="923"/>
    </location>
</feature>
<dbReference type="InterPro" id="IPR011049">
    <property type="entry name" value="Serralysin-like_metalloprot_C"/>
</dbReference>
<dbReference type="Pfam" id="PF00353">
    <property type="entry name" value="HemolysinCabind"/>
    <property type="match status" value="7"/>
</dbReference>
<dbReference type="Gene3D" id="2.60.40.2810">
    <property type="match status" value="2"/>
</dbReference>
<feature type="region of interest" description="Disordered" evidence="8">
    <location>
        <begin position="391"/>
        <end position="503"/>
    </location>
</feature>
<dbReference type="RefSeq" id="WP_271687482.1">
    <property type="nucleotide sequence ID" value="NZ_CP116423.1"/>
</dbReference>
<keyword evidence="4" id="KW-0800">Toxin</keyword>
<dbReference type="PRINTS" id="PR01488">
    <property type="entry name" value="RTXTOXINA"/>
</dbReference>
<evidence type="ECO:0000256" key="8">
    <source>
        <dbReference type="SAM" id="MobiDB-lite"/>
    </source>
</evidence>
<dbReference type="SUPFAM" id="SSF51120">
    <property type="entry name" value="beta-Roll"/>
    <property type="match status" value="3"/>
</dbReference>
<evidence type="ECO:0000259" key="9">
    <source>
        <dbReference type="Pfam" id="PF13403"/>
    </source>
</evidence>
<keyword evidence="6" id="KW-0843">Virulence</keyword>
<name>A0AAX3LLJ5_9RHOB</name>
<feature type="compositionally biased region" description="Polar residues" evidence="8">
    <location>
        <begin position="557"/>
        <end position="569"/>
    </location>
</feature>
<gene>
    <name evidence="10" type="ORF">PL336_10250</name>
</gene>
<keyword evidence="7" id="KW-0472">Membrane</keyword>
<dbReference type="Gene3D" id="2.150.10.10">
    <property type="entry name" value="Serralysin-like metalloprotease, C-terminal"/>
    <property type="match status" value="3"/>
</dbReference>
<keyword evidence="3" id="KW-0964">Secreted</keyword>
<keyword evidence="5" id="KW-0677">Repeat</keyword>
<feature type="compositionally biased region" description="Acidic residues" evidence="8">
    <location>
        <begin position="597"/>
        <end position="607"/>
    </location>
</feature>
<evidence type="ECO:0000256" key="6">
    <source>
        <dbReference type="ARBA" id="ARBA00023026"/>
    </source>
</evidence>
<dbReference type="InterPro" id="IPR050557">
    <property type="entry name" value="RTX_toxin/Mannuronan_C5-epim"/>
</dbReference>
<proteinExistence type="predicted"/>
<accession>A0AAX3LLJ5</accession>
<dbReference type="PANTHER" id="PTHR38340">
    <property type="entry name" value="S-LAYER PROTEIN"/>
    <property type="match status" value="1"/>
</dbReference>
<dbReference type="PANTHER" id="PTHR38340:SF1">
    <property type="entry name" value="S-LAYER PROTEIN"/>
    <property type="match status" value="1"/>
</dbReference>
<protein>
    <submittedName>
        <fullName evidence="10">Hint domain-containing protein</fullName>
    </submittedName>
</protein>
<feature type="region of interest" description="Disordered" evidence="8">
    <location>
        <begin position="593"/>
        <end position="686"/>
    </location>
</feature>
<dbReference type="InterPro" id="IPR001343">
    <property type="entry name" value="Hemolysn_Ca-bd"/>
</dbReference>
<feature type="region of interest" description="Disordered" evidence="8">
    <location>
        <begin position="555"/>
        <end position="580"/>
    </location>
</feature>
<dbReference type="GO" id="GO:0016020">
    <property type="term" value="C:membrane"/>
    <property type="evidence" value="ECO:0007669"/>
    <property type="project" value="UniProtKB-SubCell"/>
</dbReference>
<evidence type="ECO:0000313" key="11">
    <source>
        <dbReference type="Proteomes" id="UP001210770"/>
    </source>
</evidence>
<feature type="compositionally biased region" description="Low complexity" evidence="8">
    <location>
        <begin position="608"/>
        <end position="627"/>
    </location>
</feature>
<dbReference type="InterPro" id="IPR028992">
    <property type="entry name" value="Hedgehog/Intein_dom"/>
</dbReference>
<evidence type="ECO:0000256" key="5">
    <source>
        <dbReference type="ARBA" id="ARBA00022737"/>
    </source>
</evidence>
<dbReference type="AlphaFoldDB" id="A0AAX3LLJ5"/>
<feature type="compositionally biased region" description="Basic and acidic residues" evidence="8">
    <location>
        <begin position="642"/>
        <end position="651"/>
    </location>
</feature>
<dbReference type="GO" id="GO:0005576">
    <property type="term" value="C:extracellular region"/>
    <property type="evidence" value="ECO:0007669"/>
    <property type="project" value="UniProtKB-SubCell"/>
</dbReference>
<organism evidence="10 11">
    <name type="scientific">Sulfitobacter faviae</name>
    <dbReference type="NCBI Taxonomy" id="1775881"/>
    <lineage>
        <taxon>Bacteria</taxon>
        <taxon>Pseudomonadati</taxon>
        <taxon>Pseudomonadota</taxon>
        <taxon>Alphaproteobacteria</taxon>
        <taxon>Rhodobacterales</taxon>
        <taxon>Roseobacteraceae</taxon>
        <taxon>Sulfitobacter</taxon>
    </lineage>
</organism>
<dbReference type="Pfam" id="PF13403">
    <property type="entry name" value="Hint_2"/>
    <property type="match status" value="1"/>
</dbReference>